<feature type="compositionally biased region" description="Basic residues" evidence="14">
    <location>
        <begin position="501"/>
        <end position="512"/>
    </location>
</feature>
<accession>A0AAN9VV11</accession>
<comment type="function">
    <text evidence="1">Transcription repressor.</text>
</comment>
<feature type="domain" description="G-patch" evidence="16">
    <location>
        <begin position="305"/>
        <end position="351"/>
    </location>
</feature>
<keyword evidence="11" id="KW-0539">Nucleus</keyword>
<feature type="region of interest" description="Disordered" evidence="14">
    <location>
        <begin position="492"/>
        <end position="512"/>
    </location>
</feature>
<feature type="zinc finger region" description="C3H1-type" evidence="12">
    <location>
        <begin position="164"/>
        <end position="187"/>
    </location>
</feature>
<evidence type="ECO:0000256" key="12">
    <source>
        <dbReference type="PROSITE-ProRule" id="PRU00723"/>
    </source>
</evidence>
<dbReference type="Proteomes" id="UP001378592">
    <property type="component" value="Unassembled WGS sequence"/>
</dbReference>
<dbReference type="EMBL" id="JAZDUA010000076">
    <property type="protein sequence ID" value="KAK7869321.1"/>
    <property type="molecule type" value="Genomic_DNA"/>
</dbReference>
<feature type="region of interest" description="Disordered" evidence="14">
    <location>
        <begin position="408"/>
        <end position="432"/>
    </location>
</feature>
<dbReference type="SUPFAM" id="SSF63748">
    <property type="entry name" value="Tudor/PWWP/MBT"/>
    <property type="match status" value="1"/>
</dbReference>
<keyword evidence="10" id="KW-0804">Transcription</keyword>
<dbReference type="Gene3D" id="2.30.30.1190">
    <property type="match status" value="1"/>
</dbReference>
<dbReference type="Gene3D" id="2.30.30.140">
    <property type="match status" value="1"/>
</dbReference>
<keyword evidence="5 12" id="KW-0479">Metal-binding</keyword>
<organism evidence="17 18">
    <name type="scientific">Gryllus longicercus</name>
    <dbReference type="NCBI Taxonomy" id="2509291"/>
    <lineage>
        <taxon>Eukaryota</taxon>
        <taxon>Metazoa</taxon>
        <taxon>Ecdysozoa</taxon>
        <taxon>Arthropoda</taxon>
        <taxon>Hexapoda</taxon>
        <taxon>Insecta</taxon>
        <taxon>Pterygota</taxon>
        <taxon>Neoptera</taxon>
        <taxon>Polyneoptera</taxon>
        <taxon>Orthoptera</taxon>
        <taxon>Ensifera</taxon>
        <taxon>Gryllidea</taxon>
        <taxon>Grylloidea</taxon>
        <taxon>Gryllidae</taxon>
        <taxon>Gryllinae</taxon>
        <taxon>Gryllus</taxon>
    </lineage>
</organism>
<dbReference type="InterPro" id="IPR000571">
    <property type="entry name" value="Znf_CCCH"/>
</dbReference>
<keyword evidence="7 12" id="KW-0862">Zinc</keyword>
<comment type="subcellular location">
    <subcellularLocation>
        <location evidence="2">Nucleus</location>
    </subcellularLocation>
</comment>
<dbReference type="GO" id="GO:0008270">
    <property type="term" value="F:zinc ion binding"/>
    <property type="evidence" value="ECO:0007669"/>
    <property type="project" value="UniProtKB-KW"/>
</dbReference>
<evidence type="ECO:0000256" key="4">
    <source>
        <dbReference type="ARBA" id="ARBA00022491"/>
    </source>
</evidence>
<dbReference type="SMART" id="SM00443">
    <property type="entry name" value="G_patch"/>
    <property type="match status" value="1"/>
</dbReference>
<evidence type="ECO:0000256" key="10">
    <source>
        <dbReference type="ARBA" id="ARBA00023163"/>
    </source>
</evidence>
<keyword evidence="6 12" id="KW-0863">Zinc-finger</keyword>
<feature type="coiled-coil region" evidence="13">
    <location>
        <begin position="434"/>
        <end position="468"/>
    </location>
</feature>
<evidence type="ECO:0000256" key="11">
    <source>
        <dbReference type="ARBA" id="ARBA00023242"/>
    </source>
</evidence>
<reference evidence="17 18" key="1">
    <citation type="submission" date="2024-03" db="EMBL/GenBank/DDBJ databases">
        <title>The genome assembly and annotation of the cricket Gryllus longicercus Weissman &amp; Gray.</title>
        <authorList>
            <person name="Szrajer S."/>
            <person name="Gray D."/>
            <person name="Ylla G."/>
        </authorList>
    </citation>
    <scope>NUCLEOTIDE SEQUENCE [LARGE SCALE GENOMIC DNA]</scope>
    <source>
        <strain evidence="17">DAG 2021-001</strain>
        <tissue evidence="17">Whole body minus gut</tissue>
    </source>
</reference>
<dbReference type="PROSITE" id="PS50174">
    <property type="entry name" value="G_PATCH"/>
    <property type="match status" value="1"/>
</dbReference>
<name>A0AAN9VV11_9ORTH</name>
<evidence type="ECO:0000256" key="14">
    <source>
        <dbReference type="SAM" id="MobiDB-lite"/>
    </source>
</evidence>
<evidence type="ECO:0000259" key="15">
    <source>
        <dbReference type="PROSITE" id="PS50103"/>
    </source>
</evidence>
<keyword evidence="18" id="KW-1185">Reference proteome</keyword>
<dbReference type="GO" id="GO:0005634">
    <property type="term" value="C:nucleus"/>
    <property type="evidence" value="ECO:0007669"/>
    <property type="project" value="UniProtKB-SubCell"/>
</dbReference>
<evidence type="ECO:0000256" key="13">
    <source>
        <dbReference type="SAM" id="Coils"/>
    </source>
</evidence>
<evidence type="ECO:0000313" key="18">
    <source>
        <dbReference type="Proteomes" id="UP001378592"/>
    </source>
</evidence>
<protein>
    <recommendedName>
        <fullName evidence="3">Zinc finger CCCH-type with G patch domain-containing protein</fullName>
    </recommendedName>
</protein>
<evidence type="ECO:0000256" key="7">
    <source>
        <dbReference type="ARBA" id="ARBA00022833"/>
    </source>
</evidence>
<evidence type="ECO:0000256" key="2">
    <source>
        <dbReference type="ARBA" id="ARBA00004123"/>
    </source>
</evidence>
<dbReference type="Pfam" id="PF01585">
    <property type="entry name" value="G-patch"/>
    <property type="match status" value="1"/>
</dbReference>
<dbReference type="InterPro" id="IPR000467">
    <property type="entry name" value="G_patch_dom"/>
</dbReference>
<evidence type="ECO:0000256" key="6">
    <source>
        <dbReference type="ARBA" id="ARBA00022771"/>
    </source>
</evidence>
<evidence type="ECO:0000256" key="5">
    <source>
        <dbReference type="ARBA" id="ARBA00022723"/>
    </source>
</evidence>
<dbReference type="GO" id="GO:0001227">
    <property type="term" value="F:DNA-binding transcription repressor activity, RNA polymerase II-specific"/>
    <property type="evidence" value="ECO:0007669"/>
    <property type="project" value="TreeGrafter"/>
</dbReference>
<proteinExistence type="predicted"/>
<keyword evidence="4" id="KW-0678">Repressor</keyword>
<gene>
    <name evidence="17" type="ORF">R5R35_012883</name>
</gene>
<evidence type="ECO:0000256" key="1">
    <source>
        <dbReference type="ARBA" id="ARBA00004062"/>
    </source>
</evidence>
<dbReference type="PANTHER" id="PTHR46297">
    <property type="entry name" value="ZINC FINGER CCCH-TYPE WITH G PATCH DOMAIN-CONTAINING PROTEIN"/>
    <property type="match status" value="1"/>
</dbReference>
<dbReference type="SMART" id="SM00356">
    <property type="entry name" value="ZnF_C3H1"/>
    <property type="match status" value="1"/>
</dbReference>
<keyword evidence="13" id="KW-0175">Coiled coil</keyword>
<evidence type="ECO:0000256" key="3">
    <source>
        <dbReference type="ARBA" id="ARBA00022414"/>
    </source>
</evidence>
<keyword evidence="8" id="KW-0805">Transcription regulation</keyword>
<evidence type="ECO:0000259" key="16">
    <source>
        <dbReference type="PROSITE" id="PS50174"/>
    </source>
</evidence>
<sequence length="512" mass="57670">MRMATQDTASLKAAITQYKSQLSQVNLAINSATGPEHENLILLRSEIQELINLTQETLDNVIRQQESLSRDSDDPLAKEYALFKAELENDSQIETNVQKLESIEDDLKSLNGMKCQAPHKHQWGETCYHNALVCGAEPTSDISTMEEIQVRVMFINPTHREMLPCPYFLDGECRFSDEKCHYSHGELVCLSALKEYRDPDFSIVQPGKGILAKSSDNLWYRAIVLSSPENNKCAVKFESSGKKCEVNLHDTIPLEDKDQTESAGSGLSDESDQEVVDVSVEEFLVQQSLLRSPPNLALGGWEKYTKGFGSRLMAQMGYITGTGLGKNGEGRIEPVEAVILPAGKSLDHCMELKEQAGGDEDLFKAEKRLKRLQKKEEQKQKQLAEREKNNKNIFDFINSKLGGKKGDISDLHAGGTDSRCKRQVSTKDLQSRSNKNLNLVSLQVDQEIKRAEQEIARMQESLVRHAEGTSSYKRISGQLQDKHDALKQLRLSENNINQESKRRKDHKKLTIF</sequence>
<dbReference type="GO" id="GO:0000978">
    <property type="term" value="F:RNA polymerase II cis-regulatory region sequence-specific DNA binding"/>
    <property type="evidence" value="ECO:0007669"/>
    <property type="project" value="TreeGrafter"/>
</dbReference>
<evidence type="ECO:0000256" key="9">
    <source>
        <dbReference type="ARBA" id="ARBA00023125"/>
    </source>
</evidence>
<keyword evidence="9" id="KW-0238">DNA-binding</keyword>
<dbReference type="AlphaFoldDB" id="A0AAN9VV11"/>
<evidence type="ECO:0000313" key="17">
    <source>
        <dbReference type="EMBL" id="KAK7869321.1"/>
    </source>
</evidence>
<dbReference type="CDD" id="cd20384">
    <property type="entry name" value="Tudor_ZGPAT"/>
    <property type="match status" value="1"/>
</dbReference>
<feature type="coiled-coil region" evidence="13">
    <location>
        <begin position="362"/>
        <end position="392"/>
    </location>
</feature>
<feature type="domain" description="C3H1-type" evidence="15">
    <location>
        <begin position="164"/>
        <end position="187"/>
    </location>
</feature>
<evidence type="ECO:0000256" key="8">
    <source>
        <dbReference type="ARBA" id="ARBA00023015"/>
    </source>
</evidence>
<dbReference type="PROSITE" id="PS50103">
    <property type="entry name" value="ZF_C3H1"/>
    <property type="match status" value="1"/>
</dbReference>
<comment type="caution">
    <text evidence="17">The sequence shown here is derived from an EMBL/GenBank/DDBJ whole genome shotgun (WGS) entry which is preliminary data.</text>
</comment>
<dbReference type="PANTHER" id="PTHR46297:SF1">
    <property type="entry name" value="ZINC FINGER CCCH-TYPE WITH G PATCH DOMAIN-CONTAINING PROTEIN"/>
    <property type="match status" value="1"/>
</dbReference>